<dbReference type="InterPro" id="IPR042486">
    <property type="entry name" value="Arabino_trans_C_2"/>
</dbReference>
<dbReference type="Gene3D" id="2.60.120.940">
    <property type="entry name" value="EmbC, C-terminal domain, subdomain 2"/>
    <property type="match status" value="1"/>
</dbReference>
<evidence type="ECO:0000259" key="15">
    <source>
        <dbReference type="Pfam" id="PF17689"/>
    </source>
</evidence>
<keyword evidence="7 12" id="KW-0812">Transmembrane</keyword>
<dbReference type="InterPro" id="IPR032731">
    <property type="entry name" value="Arabino_trans_C"/>
</dbReference>
<evidence type="ECO:0000256" key="1">
    <source>
        <dbReference type="ARBA" id="ARBA00003001"/>
    </source>
</evidence>
<feature type="transmembrane region" description="Helical" evidence="12">
    <location>
        <begin position="681"/>
        <end position="704"/>
    </location>
</feature>
<feature type="transmembrane region" description="Helical" evidence="12">
    <location>
        <begin position="613"/>
        <end position="635"/>
    </location>
</feature>
<evidence type="ECO:0000256" key="10">
    <source>
        <dbReference type="ARBA" id="ARBA00023316"/>
    </source>
</evidence>
<evidence type="ECO:0000256" key="8">
    <source>
        <dbReference type="ARBA" id="ARBA00022989"/>
    </source>
</evidence>
<feature type="transmembrane region" description="Helical" evidence="12">
    <location>
        <begin position="575"/>
        <end position="593"/>
    </location>
</feature>
<evidence type="ECO:0000259" key="13">
    <source>
        <dbReference type="Pfam" id="PF04602"/>
    </source>
</evidence>
<keyword evidence="4" id="KW-1003">Cell membrane</keyword>
<feature type="transmembrane region" description="Helical" evidence="12">
    <location>
        <begin position="290"/>
        <end position="315"/>
    </location>
</feature>
<evidence type="ECO:0000259" key="14">
    <source>
        <dbReference type="Pfam" id="PF14896"/>
    </source>
</evidence>
<name>A0ABP8K906_9ACTN</name>
<feature type="domain" description="Arabinosyltransferas concanavalin like" evidence="15">
    <location>
        <begin position="20"/>
        <end position="175"/>
    </location>
</feature>
<feature type="transmembrane region" description="Helical" evidence="12">
    <location>
        <begin position="425"/>
        <end position="444"/>
    </location>
</feature>
<feature type="transmembrane region" description="Helical" evidence="12">
    <location>
        <begin position="520"/>
        <end position="537"/>
    </location>
</feature>
<evidence type="ECO:0000256" key="7">
    <source>
        <dbReference type="ARBA" id="ARBA00022692"/>
    </source>
</evidence>
<comment type="subcellular location">
    <subcellularLocation>
        <location evidence="2">Cell membrane</location>
        <topology evidence="2">Multi-pass membrane protein</topology>
    </subcellularLocation>
</comment>
<evidence type="ECO:0000256" key="11">
    <source>
        <dbReference type="SAM" id="MobiDB-lite"/>
    </source>
</evidence>
<feature type="transmembrane region" description="Helical" evidence="12">
    <location>
        <begin position="327"/>
        <end position="348"/>
    </location>
</feature>
<evidence type="ECO:0000313" key="17">
    <source>
        <dbReference type="Proteomes" id="UP001500635"/>
    </source>
</evidence>
<feature type="domain" description="Arabinosyltransferase C-terminal" evidence="14">
    <location>
        <begin position="702"/>
        <end position="1082"/>
    </location>
</feature>
<keyword evidence="10" id="KW-0961">Cell wall biogenesis/degradation</keyword>
<feature type="region of interest" description="Disordered" evidence="11">
    <location>
        <begin position="742"/>
        <end position="786"/>
    </location>
</feature>
<dbReference type="Pfam" id="PF17689">
    <property type="entry name" value="Arabino_trans_N"/>
    <property type="match status" value="1"/>
</dbReference>
<feature type="domain" description="Arabinofuranosyltransferase central" evidence="13">
    <location>
        <begin position="179"/>
        <end position="639"/>
    </location>
</feature>
<dbReference type="InterPro" id="IPR027451">
    <property type="entry name" value="EmbABC_dom1"/>
</dbReference>
<dbReference type="Pfam" id="PF14896">
    <property type="entry name" value="Arabino_trans_C"/>
    <property type="match status" value="1"/>
</dbReference>
<keyword evidence="8 12" id="KW-1133">Transmembrane helix</keyword>
<accession>A0ABP8K906</accession>
<gene>
    <name evidence="16" type="ORF">GCM10023147_42910</name>
</gene>
<protein>
    <submittedName>
        <fullName evidence="16">Arabinosyltransferase domain-containing protein</fullName>
    </submittedName>
</protein>
<keyword evidence="5" id="KW-0328">Glycosyltransferase</keyword>
<evidence type="ECO:0000256" key="2">
    <source>
        <dbReference type="ARBA" id="ARBA00004651"/>
    </source>
</evidence>
<evidence type="ECO:0000256" key="4">
    <source>
        <dbReference type="ARBA" id="ARBA00022475"/>
    </source>
</evidence>
<reference evidence="17" key="1">
    <citation type="journal article" date="2019" name="Int. J. Syst. Evol. Microbiol.">
        <title>The Global Catalogue of Microorganisms (GCM) 10K type strain sequencing project: providing services to taxonomists for standard genome sequencing and annotation.</title>
        <authorList>
            <consortium name="The Broad Institute Genomics Platform"/>
            <consortium name="The Broad Institute Genome Sequencing Center for Infectious Disease"/>
            <person name="Wu L."/>
            <person name="Ma J."/>
        </authorList>
    </citation>
    <scope>NUCLEOTIDE SEQUENCE [LARGE SCALE GENOMIC DNA]</scope>
    <source>
        <strain evidence="17">JCM 17688</strain>
    </source>
</reference>
<evidence type="ECO:0000256" key="5">
    <source>
        <dbReference type="ARBA" id="ARBA00022676"/>
    </source>
</evidence>
<keyword evidence="17" id="KW-1185">Reference proteome</keyword>
<dbReference type="Pfam" id="PF04602">
    <property type="entry name" value="Arabinose_trans"/>
    <property type="match status" value="1"/>
</dbReference>
<keyword evidence="6" id="KW-0808">Transferase</keyword>
<keyword evidence="9 12" id="KW-0472">Membrane</keyword>
<proteinExistence type="inferred from homology"/>
<evidence type="ECO:0000256" key="12">
    <source>
        <dbReference type="SAM" id="Phobius"/>
    </source>
</evidence>
<feature type="transmembrane region" description="Helical" evidence="12">
    <location>
        <begin position="185"/>
        <end position="205"/>
    </location>
</feature>
<evidence type="ECO:0000313" key="16">
    <source>
        <dbReference type="EMBL" id="GAA4402385.1"/>
    </source>
</evidence>
<feature type="transmembrane region" description="Helical" evidence="12">
    <location>
        <begin position="549"/>
        <end position="568"/>
    </location>
</feature>
<sequence length="1093" mass="116988">MVTGLIGIVLCLLTPLLPVRQHTAALEWPQMTAESTTANVTASLVSQSPQELHATIPCRAIADLAGGGTVLGTVSRNASAKNLGLTVTVADKVVTVTFRSTVVAAAPVADLSRCTRLRLWSTMKNVGASFDGIGIDGTSKTEDRPVVAGLYTDLTPAQVRAAGPGLAAHVTIDTRFDVSPSPLKLAAIVVGLLCVLASVVCLLLLDRRHGYQRRIGPRRWAALLRPRPVDIATIGGIVVWDFLGGGTSDDGYILTMGKVARQAGYTPDYYRFFGAPEAPFDWYYTFLGHWASISSVGVFMRIPSMVAGIATWLLLSRVILPRLGPALHRFPLAMWAAAAMLLAFWFPLNSGLRSEPMIALGTVITWAAVERTIATRRAFPAAVAALTAGMTFALAPHGIIATALLIASAAPILKVLVTRRREAGVAALLLPVLAAAVVFVPVAFRDQSLASVAEAIRIRIEVGPASPWTQEYLRYYFLTVTTTDGSLVRRVPVYLLVVCLFVTTFVMLRVKRIPRVDPGPVWRMVGAVFIGAALMTLTPTKWTIQFGGYAAFAAALAAVTTVAVVEAARHSIRNFTFFLCGILFALAAAFAGYNNWIWPYAWGVPWFDRRPQLHAITFSNVLLVLAGVAGIIAAWQHFRIDFQQRGHGGLADEAVVDADDTELSHRSADDRRLARRGRRRLQLASLPLTVVLGLLVVGEALIFVKAGVSSRASFSVMDSNLAAVTGDRCGMASKVLVETDPSANLLRPADGRPESQSLTGPGTHGFTPDGVASDLSPQPTGAAPGQINVASPVMIPFASSATTAGTGGGTGPRTINGSTAALPYGLDPARTPVVGSYGQNTAPAELLSEWYALPARTKDTPLIAFSAAGSIASVDATGASTYGQPVYLEWAHRAADGTISDQGRIAPIDPGPNMPWRNLRVPMTAIPRDANVVRLHVIDSNLGAQQWVAVTPPRVPRLRTLQQVVGSRAPVLLDLLVGQQFPCQRPMGIHNGVYEVPRWRILPTRKDAIASSRTWQATEAGGPLTVPDTLLKTTTLPTYMTGDLQRDWGDLQMYSEVSPAPAARLRLGIQERSGWWRPGPIRAITNQTVYTGH</sequence>
<evidence type="ECO:0000256" key="6">
    <source>
        <dbReference type="ARBA" id="ARBA00022679"/>
    </source>
</evidence>
<comment type="caution">
    <text evidence="16">The sequence shown here is derived from an EMBL/GenBank/DDBJ whole genome shotgun (WGS) entry which is preliminary data.</text>
</comment>
<comment type="similarity">
    <text evidence="3">Belongs to the emb family.</text>
</comment>
<dbReference type="InterPro" id="IPR040920">
    <property type="entry name" value="Arabino_trans_N"/>
</dbReference>
<dbReference type="InterPro" id="IPR007680">
    <property type="entry name" value="Arabino_trans_central"/>
</dbReference>
<organism evidence="16 17">
    <name type="scientific">Tsukamurella soli</name>
    <dbReference type="NCBI Taxonomy" id="644556"/>
    <lineage>
        <taxon>Bacteria</taxon>
        <taxon>Bacillati</taxon>
        <taxon>Actinomycetota</taxon>
        <taxon>Actinomycetes</taxon>
        <taxon>Mycobacteriales</taxon>
        <taxon>Tsukamurellaceae</taxon>
        <taxon>Tsukamurella</taxon>
    </lineage>
</organism>
<feature type="transmembrane region" description="Helical" evidence="12">
    <location>
        <begin position="394"/>
        <end position="413"/>
    </location>
</feature>
<evidence type="ECO:0000256" key="3">
    <source>
        <dbReference type="ARBA" id="ARBA00008195"/>
    </source>
</evidence>
<dbReference type="EMBL" id="BAABFR010000097">
    <property type="protein sequence ID" value="GAA4402385.1"/>
    <property type="molecule type" value="Genomic_DNA"/>
</dbReference>
<evidence type="ECO:0000256" key="9">
    <source>
        <dbReference type="ARBA" id="ARBA00023136"/>
    </source>
</evidence>
<comment type="function">
    <text evidence="1">Arabinosyl transferase responsible for the polymerization of arabinose into the arabinan of arabinogalactan.</text>
</comment>
<dbReference type="Gene3D" id="2.60.120.610">
    <property type="entry name" value="arabinofuranosyltransferase like domain"/>
    <property type="match status" value="1"/>
</dbReference>
<feature type="transmembrane region" description="Helical" evidence="12">
    <location>
        <begin position="491"/>
        <end position="508"/>
    </location>
</feature>
<dbReference type="Proteomes" id="UP001500635">
    <property type="component" value="Unassembled WGS sequence"/>
</dbReference>